<organism evidence="1 2">
    <name type="scientific">Racocetra fulgida</name>
    <dbReference type="NCBI Taxonomy" id="60492"/>
    <lineage>
        <taxon>Eukaryota</taxon>
        <taxon>Fungi</taxon>
        <taxon>Fungi incertae sedis</taxon>
        <taxon>Mucoromycota</taxon>
        <taxon>Glomeromycotina</taxon>
        <taxon>Glomeromycetes</taxon>
        <taxon>Diversisporales</taxon>
        <taxon>Gigasporaceae</taxon>
        <taxon>Racocetra</taxon>
    </lineage>
</organism>
<dbReference type="EMBL" id="CAJVPZ010002121">
    <property type="protein sequence ID" value="CAG8506701.1"/>
    <property type="molecule type" value="Genomic_DNA"/>
</dbReference>
<dbReference type="AlphaFoldDB" id="A0A9N8ZTZ5"/>
<proteinExistence type="predicted"/>
<evidence type="ECO:0000313" key="1">
    <source>
        <dbReference type="EMBL" id="CAG8506701.1"/>
    </source>
</evidence>
<accession>A0A9N8ZTZ5</accession>
<sequence length="47" mass="4964">MKQEAGALPIAHASVTDGTLNKDALEFGIGADLLGEIIIRQSGQEKR</sequence>
<gene>
    <name evidence="1" type="ORF">RFULGI_LOCUS2698</name>
</gene>
<protein>
    <submittedName>
        <fullName evidence="1">17952_t:CDS:1</fullName>
    </submittedName>
</protein>
<comment type="caution">
    <text evidence="1">The sequence shown here is derived from an EMBL/GenBank/DDBJ whole genome shotgun (WGS) entry which is preliminary data.</text>
</comment>
<name>A0A9N8ZTZ5_9GLOM</name>
<evidence type="ECO:0000313" key="2">
    <source>
        <dbReference type="Proteomes" id="UP000789396"/>
    </source>
</evidence>
<keyword evidence="2" id="KW-1185">Reference proteome</keyword>
<reference evidence="1" key="1">
    <citation type="submission" date="2021-06" db="EMBL/GenBank/DDBJ databases">
        <authorList>
            <person name="Kallberg Y."/>
            <person name="Tangrot J."/>
            <person name="Rosling A."/>
        </authorList>
    </citation>
    <scope>NUCLEOTIDE SEQUENCE</scope>
    <source>
        <strain evidence="1">IN212</strain>
    </source>
</reference>
<dbReference type="Proteomes" id="UP000789396">
    <property type="component" value="Unassembled WGS sequence"/>
</dbReference>